<dbReference type="EMBL" id="CAICTM010000031">
    <property type="protein sequence ID" value="CAB9498065.1"/>
    <property type="molecule type" value="Genomic_DNA"/>
</dbReference>
<gene>
    <name evidence="2" type="ORF">SEMRO_31_G020080.1</name>
</gene>
<sequence length="329" mass="36500">MAAMGIDNTTLVIHKPDNGLRETPNLSTATHVTIWGGCLANCGESAAAALVRSRREHLKKFIYLPERHKGGRMVRPYYSNDRGATMEFPSLEVLGYYKDLGTPLDVKWIVPNLKTLVVFDGGRTGRAGRYGHQWTTEASTPMPEWYERHHIDDVLQRTRVQCPKLEQILVCAQPDYDSPEKMGVVRKLTPPFPAPWECLRLLEVAARTPQGGQCHICRLPTAVVDLVVSFFHSPKWKEEDFVVNPVNHMVSSRAERVSRGEDGRGRGRGGLGGRGGRGRDGATRDHVSSGDNSGHARGGRGGGRATLVAKIREMEYRRNNQKQAAAKQS</sequence>
<name>A0A9N8DCN4_9STRA</name>
<evidence type="ECO:0000256" key="1">
    <source>
        <dbReference type="SAM" id="MobiDB-lite"/>
    </source>
</evidence>
<proteinExistence type="predicted"/>
<keyword evidence="3" id="KW-1185">Reference proteome</keyword>
<feature type="compositionally biased region" description="Basic and acidic residues" evidence="1">
    <location>
        <begin position="253"/>
        <end position="265"/>
    </location>
</feature>
<reference evidence="2" key="1">
    <citation type="submission" date="2020-06" db="EMBL/GenBank/DDBJ databases">
        <authorList>
            <consortium name="Plant Systems Biology data submission"/>
        </authorList>
    </citation>
    <scope>NUCLEOTIDE SEQUENCE</scope>
    <source>
        <strain evidence="2">D6</strain>
    </source>
</reference>
<feature type="region of interest" description="Disordered" evidence="1">
    <location>
        <begin position="252"/>
        <end position="329"/>
    </location>
</feature>
<dbReference type="Proteomes" id="UP001153069">
    <property type="component" value="Unassembled WGS sequence"/>
</dbReference>
<protein>
    <submittedName>
        <fullName evidence="2">Uncharacterized protein</fullName>
    </submittedName>
</protein>
<accession>A0A9N8DCN4</accession>
<feature type="compositionally biased region" description="Basic and acidic residues" evidence="1">
    <location>
        <begin position="277"/>
        <end position="288"/>
    </location>
</feature>
<evidence type="ECO:0000313" key="3">
    <source>
        <dbReference type="Proteomes" id="UP001153069"/>
    </source>
</evidence>
<dbReference type="AlphaFoldDB" id="A0A9N8DCN4"/>
<organism evidence="2 3">
    <name type="scientific">Seminavis robusta</name>
    <dbReference type="NCBI Taxonomy" id="568900"/>
    <lineage>
        <taxon>Eukaryota</taxon>
        <taxon>Sar</taxon>
        <taxon>Stramenopiles</taxon>
        <taxon>Ochrophyta</taxon>
        <taxon>Bacillariophyta</taxon>
        <taxon>Bacillariophyceae</taxon>
        <taxon>Bacillariophycidae</taxon>
        <taxon>Naviculales</taxon>
        <taxon>Naviculaceae</taxon>
        <taxon>Seminavis</taxon>
    </lineage>
</organism>
<comment type="caution">
    <text evidence="2">The sequence shown here is derived from an EMBL/GenBank/DDBJ whole genome shotgun (WGS) entry which is preliminary data.</text>
</comment>
<evidence type="ECO:0000313" key="2">
    <source>
        <dbReference type="EMBL" id="CAB9498065.1"/>
    </source>
</evidence>